<keyword evidence="4" id="KW-0809">Transit peptide</keyword>
<protein>
    <recommendedName>
        <fullName evidence="11">Mitochondrial cytochrome c oxidase assembly factor</fullName>
    </recommendedName>
</protein>
<comment type="similarity">
    <text evidence="8">Belongs to the PET100 family.</text>
</comment>
<evidence type="ECO:0008006" key="11">
    <source>
        <dbReference type="Google" id="ProtNLM"/>
    </source>
</evidence>
<evidence type="ECO:0000313" key="9">
    <source>
        <dbReference type="EMBL" id="EDN93090.1"/>
    </source>
</evidence>
<evidence type="ECO:0000313" key="10">
    <source>
        <dbReference type="Proteomes" id="UP000001312"/>
    </source>
</evidence>
<dbReference type="AlphaFoldDB" id="A7EUE8"/>
<gene>
    <name evidence="9" type="ORF">SS1G_08955</name>
</gene>
<keyword evidence="5" id="KW-1133">Transmembrane helix</keyword>
<keyword evidence="6" id="KW-0496">Mitochondrion</keyword>
<keyword evidence="7" id="KW-0472">Membrane</keyword>
<sequence>MADQMCSQSIIVSLEYQSFERLPSTHRKPGSQGQLATISSGIILPPKTRASFAFLIPTRWTEALEAPSPATSSKLGKGPQRKVKSEMEINAAGRLIARSLRPEFISASSLSQINISNHTLPVKTVTKTSSWDLSQTFIESEQEKGIFHVNALKLYRNTRPRTAIMGGPNLEVFKFGMYIMFPIAIMYYYGTNLDQRFSVPDFWPKVEQTNRIPFEKDEIKAELERLRQKRLYLREQRLRGANGSNGEEK</sequence>
<evidence type="ECO:0000256" key="6">
    <source>
        <dbReference type="ARBA" id="ARBA00023128"/>
    </source>
</evidence>
<dbReference type="GO" id="GO:0005743">
    <property type="term" value="C:mitochondrial inner membrane"/>
    <property type="evidence" value="ECO:0000318"/>
    <property type="project" value="GO_Central"/>
</dbReference>
<dbReference type="RefSeq" id="XP_001590191.1">
    <property type="nucleotide sequence ID" value="XM_001590141.1"/>
</dbReference>
<dbReference type="Pfam" id="PF09803">
    <property type="entry name" value="Pet100"/>
    <property type="match status" value="1"/>
</dbReference>
<dbReference type="PANTHER" id="PTHR33968:SF1">
    <property type="entry name" value="PROTEIN PET100 HOMOLOG, MITOCHONDRIAL"/>
    <property type="match status" value="1"/>
</dbReference>
<keyword evidence="10" id="KW-1185">Reference proteome</keyword>
<evidence type="ECO:0000256" key="7">
    <source>
        <dbReference type="ARBA" id="ARBA00023136"/>
    </source>
</evidence>
<keyword evidence="3" id="KW-0812">Transmembrane</keyword>
<evidence type="ECO:0000256" key="2">
    <source>
        <dbReference type="ARBA" id="ARBA00004325"/>
    </source>
</evidence>
<dbReference type="InParanoid" id="A7EUE8"/>
<evidence type="ECO:0000256" key="3">
    <source>
        <dbReference type="ARBA" id="ARBA00022692"/>
    </source>
</evidence>
<dbReference type="PANTHER" id="PTHR33968">
    <property type="entry name" value="PROTEIN PET100 HOMOLOG, MITOCHONDRIAL"/>
    <property type="match status" value="1"/>
</dbReference>
<name>A7EUE8_SCLS1</name>
<organism evidence="9 10">
    <name type="scientific">Sclerotinia sclerotiorum (strain ATCC 18683 / 1980 / Ss-1)</name>
    <name type="common">White mold</name>
    <name type="synonym">Whetzelinia sclerotiorum</name>
    <dbReference type="NCBI Taxonomy" id="665079"/>
    <lineage>
        <taxon>Eukaryota</taxon>
        <taxon>Fungi</taxon>
        <taxon>Dikarya</taxon>
        <taxon>Ascomycota</taxon>
        <taxon>Pezizomycotina</taxon>
        <taxon>Leotiomycetes</taxon>
        <taxon>Helotiales</taxon>
        <taxon>Sclerotiniaceae</taxon>
        <taxon>Sclerotinia</taxon>
    </lineage>
</organism>
<dbReference type="KEGG" id="ssl:SS1G_08955"/>
<evidence type="ECO:0000256" key="4">
    <source>
        <dbReference type="ARBA" id="ARBA00022946"/>
    </source>
</evidence>
<dbReference type="EMBL" id="CH476632">
    <property type="protein sequence ID" value="EDN93090.1"/>
    <property type="molecule type" value="Genomic_DNA"/>
</dbReference>
<dbReference type="GO" id="GO:0033617">
    <property type="term" value="P:mitochondrial respiratory chain complex IV assembly"/>
    <property type="evidence" value="ECO:0000318"/>
    <property type="project" value="GO_Central"/>
</dbReference>
<proteinExistence type="inferred from homology"/>
<evidence type="ECO:0000256" key="1">
    <source>
        <dbReference type="ARBA" id="ARBA00004167"/>
    </source>
</evidence>
<dbReference type="GO" id="GO:0051082">
    <property type="term" value="F:unfolded protein binding"/>
    <property type="evidence" value="ECO:0000318"/>
    <property type="project" value="GO_Central"/>
</dbReference>
<reference evidence="10" key="1">
    <citation type="journal article" date="2011" name="PLoS Genet.">
        <title>Genomic analysis of the necrotrophic fungal pathogens Sclerotinia sclerotiorum and Botrytis cinerea.</title>
        <authorList>
            <person name="Amselem J."/>
            <person name="Cuomo C.A."/>
            <person name="van Kan J.A."/>
            <person name="Viaud M."/>
            <person name="Benito E.P."/>
            <person name="Couloux A."/>
            <person name="Coutinho P.M."/>
            <person name="de Vries R.P."/>
            <person name="Dyer P.S."/>
            <person name="Fillinger S."/>
            <person name="Fournier E."/>
            <person name="Gout L."/>
            <person name="Hahn M."/>
            <person name="Kohn L."/>
            <person name="Lapalu N."/>
            <person name="Plummer K.M."/>
            <person name="Pradier J.M."/>
            <person name="Quevillon E."/>
            <person name="Sharon A."/>
            <person name="Simon A."/>
            <person name="ten Have A."/>
            <person name="Tudzynski B."/>
            <person name="Tudzynski P."/>
            <person name="Wincker P."/>
            <person name="Andrew M."/>
            <person name="Anthouard V."/>
            <person name="Beever R.E."/>
            <person name="Beffa R."/>
            <person name="Benoit I."/>
            <person name="Bouzid O."/>
            <person name="Brault B."/>
            <person name="Chen Z."/>
            <person name="Choquer M."/>
            <person name="Collemare J."/>
            <person name="Cotton P."/>
            <person name="Danchin E.G."/>
            <person name="Da Silva C."/>
            <person name="Gautier A."/>
            <person name="Giraud C."/>
            <person name="Giraud T."/>
            <person name="Gonzalez C."/>
            <person name="Grossetete S."/>
            <person name="Guldener U."/>
            <person name="Henrissat B."/>
            <person name="Howlett B.J."/>
            <person name="Kodira C."/>
            <person name="Kretschmer M."/>
            <person name="Lappartient A."/>
            <person name="Leroch M."/>
            <person name="Levis C."/>
            <person name="Mauceli E."/>
            <person name="Neuveglise C."/>
            <person name="Oeser B."/>
            <person name="Pearson M."/>
            <person name="Poulain J."/>
            <person name="Poussereau N."/>
            <person name="Quesneville H."/>
            <person name="Rascle C."/>
            <person name="Schumacher J."/>
            <person name="Segurens B."/>
            <person name="Sexton A."/>
            <person name="Silva E."/>
            <person name="Sirven C."/>
            <person name="Soanes D.M."/>
            <person name="Talbot N.J."/>
            <person name="Templeton M."/>
            <person name="Yandava C."/>
            <person name="Yarden O."/>
            <person name="Zeng Q."/>
            <person name="Rollins J.A."/>
            <person name="Lebrun M.H."/>
            <person name="Dickman M."/>
        </authorList>
    </citation>
    <scope>NUCLEOTIDE SEQUENCE [LARGE SCALE GENOMIC DNA]</scope>
    <source>
        <strain evidence="10">ATCC 18683 / 1980 / Ss-1</strain>
    </source>
</reference>
<evidence type="ECO:0000256" key="8">
    <source>
        <dbReference type="ARBA" id="ARBA00038077"/>
    </source>
</evidence>
<dbReference type="GeneID" id="5486470"/>
<evidence type="ECO:0000256" key="5">
    <source>
        <dbReference type="ARBA" id="ARBA00022989"/>
    </source>
</evidence>
<dbReference type="Proteomes" id="UP000001312">
    <property type="component" value="Unassembled WGS sequence"/>
</dbReference>
<accession>A7EUE8</accession>
<dbReference type="InterPro" id="IPR018625">
    <property type="entry name" value="Pet100"/>
</dbReference>
<comment type="subcellular location">
    <subcellularLocation>
        <location evidence="1">Membrane</location>
        <topology evidence="1">Single-pass membrane protein</topology>
    </subcellularLocation>
    <subcellularLocation>
        <location evidence="2">Mitochondrion membrane</location>
    </subcellularLocation>
</comment>